<dbReference type="Proteomes" id="UP001139516">
    <property type="component" value="Unassembled WGS sequence"/>
</dbReference>
<dbReference type="Gene3D" id="3.20.20.450">
    <property type="entry name" value="EAL domain"/>
    <property type="match status" value="1"/>
</dbReference>
<feature type="domain" description="GGDEF" evidence="2">
    <location>
        <begin position="1"/>
        <end position="40"/>
    </location>
</feature>
<dbReference type="InterPro" id="IPR001633">
    <property type="entry name" value="EAL_dom"/>
</dbReference>
<dbReference type="SMART" id="SM00052">
    <property type="entry name" value="EAL"/>
    <property type="match status" value="1"/>
</dbReference>
<dbReference type="InterPro" id="IPR035919">
    <property type="entry name" value="EAL_sf"/>
</dbReference>
<evidence type="ECO:0000259" key="2">
    <source>
        <dbReference type="PROSITE" id="PS50887"/>
    </source>
</evidence>
<dbReference type="PROSITE" id="PS50883">
    <property type="entry name" value="EAL"/>
    <property type="match status" value="1"/>
</dbReference>
<dbReference type="RefSeq" id="WP_248666756.1">
    <property type="nucleotide sequence ID" value="NZ_JALPRX010000035.1"/>
</dbReference>
<accession>A0A9X1Y9K4</accession>
<dbReference type="InterPro" id="IPR050706">
    <property type="entry name" value="Cyclic-di-GMP_PDE-like"/>
</dbReference>
<evidence type="ECO:0000313" key="4">
    <source>
        <dbReference type="Proteomes" id="UP001139516"/>
    </source>
</evidence>
<reference evidence="3" key="1">
    <citation type="submission" date="2022-04" db="EMBL/GenBank/DDBJ databases">
        <title>Roseomonas acroporae sp. nov., isolated from coral Acropora digitifera.</title>
        <authorList>
            <person name="Sun H."/>
        </authorList>
    </citation>
    <scope>NUCLEOTIDE SEQUENCE</scope>
    <source>
        <strain evidence="3">NAR14</strain>
    </source>
</reference>
<organism evidence="3 4">
    <name type="scientific">Roseomonas acroporae</name>
    <dbReference type="NCBI Taxonomy" id="2937791"/>
    <lineage>
        <taxon>Bacteria</taxon>
        <taxon>Pseudomonadati</taxon>
        <taxon>Pseudomonadota</taxon>
        <taxon>Alphaproteobacteria</taxon>
        <taxon>Acetobacterales</taxon>
        <taxon>Roseomonadaceae</taxon>
        <taxon>Roseomonas</taxon>
    </lineage>
</organism>
<dbReference type="InterPro" id="IPR029787">
    <property type="entry name" value="Nucleotide_cyclase"/>
</dbReference>
<dbReference type="SUPFAM" id="SSF55073">
    <property type="entry name" value="Nucleotide cyclase"/>
    <property type="match status" value="1"/>
</dbReference>
<dbReference type="AlphaFoldDB" id="A0A9X1Y9K4"/>
<dbReference type="PROSITE" id="PS50887">
    <property type="entry name" value="GGDEF"/>
    <property type="match status" value="1"/>
</dbReference>
<feature type="non-terminal residue" evidence="3">
    <location>
        <position position="1"/>
    </location>
</feature>
<dbReference type="Pfam" id="PF00563">
    <property type="entry name" value="EAL"/>
    <property type="match status" value="1"/>
</dbReference>
<dbReference type="PANTHER" id="PTHR33121">
    <property type="entry name" value="CYCLIC DI-GMP PHOSPHODIESTERASE PDEF"/>
    <property type="match status" value="1"/>
</dbReference>
<dbReference type="SUPFAM" id="SSF141868">
    <property type="entry name" value="EAL domain-like"/>
    <property type="match status" value="1"/>
</dbReference>
<evidence type="ECO:0000259" key="1">
    <source>
        <dbReference type="PROSITE" id="PS50883"/>
    </source>
</evidence>
<protein>
    <submittedName>
        <fullName evidence="3">GGDEF domain-containing phosphodiesterase</fullName>
    </submittedName>
</protein>
<name>A0A9X1Y9K4_9PROT</name>
<sequence length="306" mass="33077">RAAAPRPDAGHEVTELLSRVDAALYAAKSRGRNRYCLFDAALNETLERGRDVERDLAGALEAGAVTVWFQPIFRGDGRTVESFEALLRWRHPRHGLIPPPDIVATAAASGLSDTLLRYILERVCTMLRTLRELGLDDVPVAMNVSPRELSQLAIDDIVLETLAAYGLPPALLEIEITEETMLDLRIAKAPLAALSAAGVRVALDDFGVGYSSLAALRQMRVDRIKIDRCFVSCIATSTNDQVMVQAILQIGRSLGMDVVAEGVETAADLGVLQSLGCPGLQGYHLGRPMSLQEVARWVGAPRVGQG</sequence>
<proteinExistence type="predicted"/>
<dbReference type="CDD" id="cd01948">
    <property type="entry name" value="EAL"/>
    <property type="match status" value="1"/>
</dbReference>
<dbReference type="PANTHER" id="PTHR33121:SF79">
    <property type="entry name" value="CYCLIC DI-GMP PHOSPHODIESTERASE PDED-RELATED"/>
    <property type="match status" value="1"/>
</dbReference>
<dbReference type="EMBL" id="JALPRX010000035">
    <property type="protein sequence ID" value="MCK8784637.1"/>
    <property type="molecule type" value="Genomic_DNA"/>
</dbReference>
<dbReference type="InterPro" id="IPR000160">
    <property type="entry name" value="GGDEF_dom"/>
</dbReference>
<gene>
    <name evidence="3" type="ORF">M0638_09605</name>
</gene>
<dbReference type="Gene3D" id="3.30.70.270">
    <property type="match status" value="1"/>
</dbReference>
<dbReference type="GO" id="GO:0071111">
    <property type="term" value="F:cyclic-guanylate-specific phosphodiesterase activity"/>
    <property type="evidence" value="ECO:0007669"/>
    <property type="project" value="InterPro"/>
</dbReference>
<evidence type="ECO:0000313" key="3">
    <source>
        <dbReference type="EMBL" id="MCK8784637.1"/>
    </source>
</evidence>
<keyword evidence="4" id="KW-1185">Reference proteome</keyword>
<comment type="caution">
    <text evidence="3">The sequence shown here is derived from an EMBL/GenBank/DDBJ whole genome shotgun (WGS) entry which is preliminary data.</text>
</comment>
<dbReference type="InterPro" id="IPR043128">
    <property type="entry name" value="Rev_trsase/Diguanyl_cyclase"/>
</dbReference>
<feature type="domain" description="EAL" evidence="1">
    <location>
        <begin position="49"/>
        <end position="302"/>
    </location>
</feature>